<keyword evidence="1" id="KW-1185">Reference proteome</keyword>
<name>A0AC58SAI1_TOBAC</name>
<gene>
    <name evidence="2" type="primary">LOC142166463</name>
</gene>
<protein>
    <submittedName>
        <fullName evidence="2">Uncharacterized protein LOC142166463</fullName>
    </submittedName>
</protein>
<accession>A0AC58SAI1</accession>
<reference evidence="1" key="1">
    <citation type="journal article" date="2014" name="Nat. Commun.">
        <title>The tobacco genome sequence and its comparison with those of tomato and potato.</title>
        <authorList>
            <person name="Sierro N."/>
            <person name="Battey J.N."/>
            <person name="Ouadi S."/>
            <person name="Bakaher N."/>
            <person name="Bovet L."/>
            <person name="Willig A."/>
            <person name="Goepfert S."/>
            <person name="Peitsch M.C."/>
            <person name="Ivanov N.V."/>
        </authorList>
    </citation>
    <scope>NUCLEOTIDE SEQUENCE [LARGE SCALE GENOMIC DNA]</scope>
</reference>
<proteinExistence type="predicted"/>
<reference evidence="2" key="2">
    <citation type="submission" date="2025-08" db="UniProtKB">
        <authorList>
            <consortium name="RefSeq"/>
        </authorList>
    </citation>
    <scope>IDENTIFICATION</scope>
    <source>
        <tissue evidence="2">Leaf</tissue>
    </source>
</reference>
<evidence type="ECO:0000313" key="2">
    <source>
        <dbReference type="RefSeq" id="XP_075081948.1"/>
    </source>
</evidence>
<sequence length="492" mass="55682">MVLSWLLNSLSNEIAESVLYLQSANDLWSDLEDRFGQTIGAKLFQPQKELSVVIQGNTSISTYFTKIKSIWDELDALNTFSACICDCEYGAKAKNVKAHQDERLLQFLMGLNDTFIGVRSNILLSSPLPSIGNFRKYNENKGQKRGYDQKKNFGICAYYKKSGHIIDKCYRLHGFPAYFKFTKQRRFQGTVQANNTFTANEEVDYAGANTAENQILTQDNMAQLLQLLQHMKAGQQGASGSDASANLSYAGIAKFFNSYAYFIQINCESWILDSGTTEHMTFNKDFFTNFKALRNPLMVKLLNSYRVKGPSLKSPLEIGKEQEGLYILNSRPFVAVSKDLSKSSSACSRKSNSVLNSYFSLSVFDVKNKLWHYRLGHLPLSNMKNISYVSVPSCFNFSTPCLICPMARQCKLSFPSSSISTKKVFELIHVDTWGPYNTATYDGYRYFLTIVDDFSRAFKAYNSSLLFPVTKMSSTYTATIDIEDSVFLKNRE</sequence>
<organism evidence="1 2">
    <name type="scientific">Nicotiana tabacum</name>
    <name type="common">Common tobacco</name>
    <dbReference type="NCBI Taxonomy" id="4097"/>
    <lineage>
        <taxon>Eukaryota</taxon>
        <taxon>Viridiplantae</taxon>
        <taxon>Streptophyta</taxon>
        <taxon>Embryophyta</taxon>
        <taxon>Tracheophyta</taxon>
        <taxon>Spermatophyta</taxon>
        <taxon>Magnoliopsida</taxon>
        <taxon>eudicotyledons</taxon>
        <taxon>Gunneridae</taxon>
        <taxon>Pentapetalae</taxon>
        <taxon>asterids</taxon>
        <taxon>lamiids</taxon>
        <taxon>Solanales</taxon>
        <taxon>Solanaceae</taxon>
        <taxon>Nicotianoideae</taxon>
        <taxon>Nicotianeae</taxon>
        <taxon>Nicotiana</taxon>
    </lineage>
</organism>
<evidence type="ECO:0000313" key="1">
    <source>
        <dbReference type="Proteomes" id="UP000790787"/>
    </source>
</evidence>
<dbReference type="Proteomes" id="UP000790787">
    <property type="component" value="Chromosome 11"/>
</dbReference>
<dbReference type="RefSeq" id="XP_075081948.1">
    <property type="nucleotide sequence ID" value="XM_075225847.1"/>
</dbReference>